<protein>
    <submittedName>
        <fullName evidence="6">Conserved protein/domain typically associated with flavoprotein oxygenases, DIM6/NTAB family</fullName>
    </submittedName>
</protein>
<evidence type="ECO:0000313" key="6">
    <source>
        <dbReference type="EMBL" id="CBL27736.1"/>
    </source>
</evidence>
<dbReference type="InterPro" id="IPR052174">
    <property type="entry name" value="Flavoredoxin"/>
</dbReference>
<evidence type="ECO:0000313" key="7">
    <source>
        <dbReference type="Proteomes" id="UP000008957"/>
    </source>
</evidence>
<dbReference type="InterPro" id="IPR002563">
    <property type="entry name" value="Flavin_Rdtase-like_dom"/>
</dbReference>
<comment type="cofactor">
    <cofactor evidence="1">
        <name>FMN</name>
        <dbReference type="ChEBI" id="CHEBI:58210"/>
    </cofactor>
</comment>
<evidence type="ECO:0000259" key="5">
    <source>
        <dbReference type="SMART" id="SM00903"/>
    </source>
</evidence>
<evidence type="ECO:0000256" key="1">
    <source>
        <dbReference type="ARBA" id="ARBA00001917"/>
    </source>
</evidence>
<accession>A0AB94IVF7</accession>
<dbReference type="GO" id="GO:0016646">
    <property type="term" value="F:oxidoreductase activity, acting on the CH-NH group of donors, NAD or NADP as acceptor"/>
    <property type="evidence" value="ECO:0007669"/>
    <property type="project" value="UniProtKB-ARBA"/>
</dbReference>
<dbReference type="GO" id="GO:0010181">
    <property type="term" value="F:FMN binding"/>
    <property type="evidence" value="ECO:0007669"/>
    <property type="project" value="InterPro"/>
</dbReference>
<comment type="similarity">
    <text evidence="3">Belongs to the flavoredoxin family.</text>
</comment>
<feature type="chain" id="PRO_5044498424" evidence="4">
    <location>
        <begin position="22"/>
        <end position="238"/>
    </location>
</feature>
<dbReference type="EMBL" id="FP929056">
    <property type="protein sequence ID" value="CBL27736.1"/>
    <property type="molecule type" value="Genomic_DNA"/>
</dbReference>
<reference evidence="7" key="1">
    <citation type="submission" date="2010-03" db="EMBL/GenBank/DDBJ databases">
        <title>The genome sequence of Synergistetes sp. SGP1.</title>
        <authorList>
            <consortium name="metaHIT consortium -- http://www.metahit.eu/"/>
            <person name="Pajon A."/>
            <person name="Turner K."/>
            <person name="Parkhill J."/>
            <person name="Wade W."/>
            <person name="Vartoukian S."/>
        </authorList>
    </citation>
    <scope>NUCLEOTIDE SEQUENCE [LARGE SCALE GENOMIC DNA]</scope>
    <source>
        <strain evidence="7">SGP1</strain>
    </source>
</reference>
<keyword evidence="7" id="KW-1185">Reference proteome</keyword>
<name>A0AB94IVF7_9BACT</name>
<dbReference type="Pfam" id="PF01613">
    <property type="entry name" value="Flavin_Reduct"/>
    <property type="match status" value="1"/>
</dbReference>
<sequence length="238" mass="25008">MKGYRLLGVLAAALLCTPAQAAKVEVETGARLLPTTACLVGTYDAEGRPDAAIIDRVGIAETPSKQRMIFYVAVNPKRQTAKNIEATGAFTVNVMNAALVPQGDFCGTVSAASGDEYFDKFSVTGLKLEKGSDVNAPVLTECPVTLECKLVKTLEFPDGQHRVFLGEVASYHVAAEALDGDKTAPVSQFDPQKSGMAVYFAGSAEGSGYYALSAPLGSGMSAEKFPWPNGLEPKPAGH</sequence>
<dbReference type="PANTHER" id="PTHR43567:SF1">
    <property type="entry name" value="FLAVOREDOXIN"/>
    <property type="match status" value="1"/>
</dbReference>
<organism evidence="6 7">
    <name type="scientific">Fretibacterium fastidiosum</name>
    <dbReference type="NCBI Taxonomy" id="651822"/>
    <lineage>
        <taxon>Bacteria</taxon>
        <taxon>Thermotogati</taxon>
        <taxon>Synergistota</taxon>
        <taxon>Synergistia</taxon>
        <taxon>Synergistales</taxon>
        <taxon>Aminobacteriaceae</taxon>
        <taxon>Fretibacterium</taxon>
    </lineage>
</organism>
<dbReference type="Gene3D" id="2.30.110.10">
    <property type="entry name" value="Electron Transport, Fmn-binding Protein, Chain A"/>
    <property type="match status" value="1"/>
</dbReference>
<dbReference type="SMART" id="SM00903">
    <property type="entry name" value="Flavin_Reduct"/>
    <property type="match status" value="1"/>
</dbReference>
<proteinExistence type="inferred from homology"/>
<feature type="domain" description="Flavin reductase like" evidence="5">
    <location>
        <begin position="30"/>
        <end position="191"/>
    </location>
</feature>
<keyword evidence="2" id="KW-0285">Flavoprotein</keyword>
<evidence type="ECO:0000256" key="2">
    <source>
        <dbReference type="ARBA" id="ARBA00022630"/>
    </source>
</evidence>
<keyword evidence="4" id="KW-0732">Signal</keyword>
<dbReference type="Proteomes" id="UP000008957">
    <property type="component" value="Chromosome"/>
</dbReference>
<dbReference type="InterPro" id="IPR012349">
    <property type="entry name" value="Split_barrel_FMN-bd"/>
</dbReference>
<feature type="signal peptide" evidence="4">
    <location>
        <begin position="1"/>
        <end position="21"/>
    </location>
</feature>
<reference evidence="6 7" key="2">
    <citation type="submission" date="2010-03" db="EMBL/GenBank/DDBJ databases">
        <authorList>
            <person name="Pajon A."/>
        </authorList>
    </citation>
    <scope>NUCLEOTIDE SEQUENCE [LARGE SCALE GENOMIC DNA]</scope>
    <source>
        <strain evidence="6 7">SGP1</strain>
    </source>
</reference>
<evidence type="ECO:0000256" key="4">
    <source>
        <dbReference type="SAM" id="SignalP"/>
    </source>
</evidence>
<dbReference type="AlphaFoldDB" id="A0AB94IVF7"/>
<evidence type="ECO:0000256" key="3">
    <source>
        <dbReference type="ARBA" id="ARBA00038054"/>
    </source>
</evidence>
<gene>
    <name evidence="6" type="ORF">SY1_02020</name>
</gene>
<dbReference type="SUPFAM" id="SSF50475">
    <property type="entry name" value="FMN-binding split barrel"/>
    <property type="match status" value="1"/>
</dbReference>
<dbReference type="RefSeq" id="WP_015555883.1">
    <property type="nucleotide sequence ID" value="NC_021038.1"/>
</dbReference>
<dbReference type="PANTHER" id="PTHR43567">
    <property type="entry name" value="FLAVOREDOXIN-RELATED-RELATED"/>
    <property type="match status" value="1"/>
</dbReference>
<dbReference type="KEGG" id="sbr:SY1_02020"/>